<evidence type="ECO:0000313" key="2">
    <source>
        <dbReference type="Proteomes" id="UP000664761"/>
    </source>
</evidence>
<proteinExistence type="predicted"/>
<evidence type="ECO:0000313" key="1">
    <source>
        <dbReference type="EMBL" id="MBO0335159.1"/>
    </source>
</evidence>
<organism evidence="1 2">
    <name type="scientific">Sneathiella sedimenti</name>
    <dbReference type="NCBI Taxonomy" id="2816034"/>
    <lineage>
        <taxon>Bacteria</taxon>
        <taxon>Pseudomonadati</taxon>
        <taxon>Pseudomonadota</taxon>
        <taxon>Alphaproteobacteria</taxon>
        <taxon>Sneathiellales</taxon>
        <taxon>Sneathiellaceae</taxon>
        <taxon>Sneathiella</taxon>
    </lineage>
</organism>
<dbReference type="Proteomes" id="UP000664761">
    <property type="component" value="Unassembled WGS sequence"/>
</dbReference>
<name>A0ABS3F9G6_9PROT</name>
<dbReference type="Pfam" id="PF04339">
    <property type="entry name" value="FemAB_like"/>
    <property type="match status" value="1"/>
</dbReference>
<gene>
    <name evidence="1" type="ORF">J0X12_16170</name>
</gene>
<comment type="caution">
    <text evidence="1">The sequence shown here is derived from an EMBL/GenBank/DDBJ whole genome shotgun (WGS) entry which is preliminary data.</text>
</comment>
<reference evidence="1 2" key="1">
    <citation type="submission" date="2021-03" db="EMBL/GenBank/DDBJ databases">
        <title>Sneathiella sp. CAU 1612 isolated from Kang Won-do.</title>
        <authorList>
            <person name="Kim W."/>
        </authorList>
    </citation>
    <scope>NUCLEOTIDE SEQUENCE [LARGE SCALE GENOMIC DNA]</scope>
    <source>
        <strain evidence="1 2">CAU 1612</strain>
    </source>
</reference>
<protein>
    <submittedName>
        <fullName evidence="1">GNAT family N-acetyltransferase</fullName>
    </submittedName>
</protein>
<sequence>MSCSLMTDSWTVSVHTNIADISPEDWDRCAGMDNPYVRHCHLLALEESGIASPENGFHPRHILMRDRKNKAVAAAPAYLKDHSEGELGIDLGLAMAHSRVAGSYYPKLQVEVPMTPISGPRLLVHAAVDEDEARGALLVALRQQAKKDGASSVQVTYMTAPEWEATDAAGFLKTEGNAYIWRNSGNENFEDVLASMHKRGRVKVRRERKKVASEGLTYKQFTGANITAELVAPFYDLYAATYHRNETELWHNRAYFEHIFRSMPEALDITFAYQGGDPVAMQLSFLGEDMLFAQHWGQSADIRFLLFELGTYQTIESAIRLGIPAINFGTTGQYKAERGIGMEPAYHSLWFRSEDFREISEMGLKRKRAAAEKERAIETSRLPYKMTVAGGGGE</sequence>
<dbReference type="InterPro" id="IPR016181">
    <property type="entry name" value="Acyl_CoA_acyltransferase"/>
</dbReference>
<keyword evidence="2" id="KW-1185">Reference proteome</keyword>
<accession>A0ABS3F9G6</accession>
<dbReference type="PANTHER" id="PTHR47017">
    <property type="entry name" value="ACYL-COA"/>
    <property type="match status" value="1"/>
</dbReference>
<dbReference type="Gene3D" id="3.40.630.30">
    <property type="match status" value="1"/>
</dbReference>
<dbReference type="InterPro" id="IPR007434">
    <property type="entry name" value="FemAB-like"/>
</dbReference>
<dbReference type="RefSeq" id="WP_207047469.1">
    <property type="nucleotide sequence ID" value="NZ_JAFLNC010000005.1"/>
</dbReference>
<dbReference type="PANTHER" id="PTHR47017:SF1">
    <property type="entry name" value="ACYL-COA"/>
    <property type="match status" value="1"/>
</dbReference>
<dbReference type="SUPFAM" id="SSF55729">
    <property type="entry name" value="Acyl-CoA N-acyltransferases (Nat)"/>
    <property type="match status" value="1"/>
</dbReference>
<dbReference type="EMBL" id="JAFLNC010000005">
    <property type="protein sequence ID" value="MBO0335159.1"/>
    <property type="molecule type" value="Genomic_DNA"/>
</dbReference>